<organism evidence="8 9">
    <name type="scientific">Puccinia sorghi</name>
    <dbReference type="NCBI Taxonomy" id="27349"/>
    <lineage>
        <taxon>Eukaryota</taxon>
        <taxon>Fungi</taxon>
        <taxon>Dikarya</taxon>
        <taxon>Basidiomycota</taxon>
        <taxon>Pucciniomycotina</taxon>
        <taxon>Pucciniomycetes</taxon>
        <taxon>Pucciniales</taxon>
        <taxon>Pucciniaceae</taxon>
        <taxon>Puccinia</taxon>
    </lineage>
</organism>
<dbReference type="PANTHER" id="PTHR12270">
    <property type="entry name" value="GLYCOSYLTRANSFERASE-RELATED"/>
    <property type="match status" value="1"/>
</dbReference>
<evidence type="ECO:0000256" key="7">
    <source>
        <dbReference type="SAM" id="MobiDB-lite"/>
    </source>
</evidence>
<evidence type="ECO:0000256" key="1">
    <source>
        <dbReference type="ARBA" id="ARBA00004606"/>
    </source>
</evidence>
<dbReference type="STRING" id="27349.A0A0L6UIA7"/>
<keyword evidence="4" id="KW-1133">Transmembrane helix</keyword>
<evidence type="ECO:0000256" key="2">
    <source>
        <dbReference type="ARBA" id="ARBA00022692"/>
    </source>
</evidence>
<keyword evidence="6" id="KW-0325">Glycoprotein</keyword>
<dbReference type="VEuPathDB" id="FungiDB:VP01_632g10"/>
<proteinExistence type="predicted"/>
<comment type="caution">
    <text evidence="8">The sequence shown here is derived from an EMBL/GenBank/DDBJ whole genome shotgun (WGS) entry which is preliminary data.</text>
</comment>
<dbReference type="GO" id="GO:0015020">
    <property type="term" value="F:glucuronosyltransferase activity"/>
    <property type="evidence" value="ECO:0007669"/>
    <property type="project" value="TreeGrafter"/>
</dbReference>
<evidence type="ECO:0000313" key="9">
    <source>
        <dbReference type="Proteomes" id="UP000037035"/>
    </source>
</evidence>
<protein>
    <submittedName>
        <fullName evidence="8">Uncharacterized protein</fullName>
    </submittedName>
</protein>
<comment type="subcellular location">
    <subcellularLocation>
        <location evidence="1">Membrane</location>
        <topology evidence="1">Single-pass type II membrane protein</topology>
    </subcellularLocation>
</comment>
<evidence type="ECO:0000256" key="4">
    <source>
        <dbReference type="ARBA" id="ARBA00022989"/>
    </source>
</evidence>
<keyword evidence="2" id="KW-0812">Transmembrane</keyword>
<dbReference type="PANTHER" id="PTHR12270:SF25">
    <property type="entry name" value="GLYCOSYLTRANSFERASE-LIKE PROTEIN LARGE"/>
    <property type="match status" value="1"/>
</dbReference>
<gene>
    <name evidence="8" type="ORF">VP01_632g10</name>
</gene>
<dbReference type="GO" id="GO:0016020">
    <property type="term" value="C:membrane"/>
    <property type="evidence" value="ECO:0007669"/>
    <property type="project" value="UniProtKB-SubCell"/>
</dbReference>
<dbReference type="OrthoDB" id="3056235at2759"/>
<keyword evidence="3" id="KW-0735">Signal-anchor</keyword>
<dbReference type="Pfam" id="PF13896">
    <property type="entry name" value="Glyco_transf_49"/>
    <property type="match status" value="1"/>
</dbReference>
<dbReference type="InterPro" id="IPR051292">
    <property type="entry name" value="Xyl/GlcA_transferase"/>
</dbReference>
<evidence type="ECO:0000256" key="6">
    <source>
        <dbReference type="ARBA" id="ARBA00023180"/>
    </source>
</evidence>
<evidence type="ECO:0000256" key="5">
    <source>
        <dbReference type="ARBA" id="ARBA00023136"/>
    </source>
</evidence>
<dbReference type="EMBL" id="LAVV01011641">
    <property type="protein sequence ID" value="KNZ47535.1"/>
    <property type="molecule type" value="Genomic_DNA"/>
</dbReference>
<dbReference type="GO" id="GO:0035269">
    <property type="term" value="P:protein O-linked glycosylation via mannose"/>
    <property type="evidence" value="ECO:0007669"/>
    <property type="project" value="TreeGrafter"/>
</dbReference>
<evidence type="ECO:0000313" key="8">
    <source>
        <dbReference type="EMBL" id="KNZ47535.1"/>
    </source>
</evidence>
<dbReference type="GO" id="GO:0042285">
    <property type="term" value="F:xylosyltransferase activity"/>
    <property type="evidence" value="ECO:0007669"/>
    <property type="project" value="TreeGrafter"/>
</dbReference>
<dbReference type="Proteomes" id="UP000037035">
    <property type="component" value="Unassembled WGS sequence"/>
</dbReference>
<reference evidence="8 9" key="1">
    <citation type="submission" date="2015-08" db="EMBL/GenBank/DDBJ databases">
        <title>Next Generation Sequencing and Analysis of the Genome of Puccinia sorghi L Schw, the Causal Agent of Maize Common Rust.</title>
        <authorList>
            <person name="Rochi L."/>
            <person name="Burguener G."/>
            <person name="Darino M."/>
            <person name="Turjanski A."/>
            <person name="Kreff E."/>
            <person name="Dieguez M.J."/>
            <person name="Sacco F."/>
        </authorList>
    </citation>
    <scope>NUCLEOTIDE SEQUENCE [LARGE SCALE GENOMIC DNA]</scope>
    <source>
        <strain evidence="8 9">RO10H11247</strain>
    </source>
</reference>
<evidence type="ECO:0000256" key="3">
    <source>
        <dbReference type="ARBA" id="ARBA00022968"/>
    </source>
</evidence>
<keyword evidence="5" id="KW-0472">Membrane</keyword>
<feature type="region of interest" description="Disordered" evidence="7">
    <location>
        <begin position="198"/>
        <end position="224"/>
    </location>
</feature>
<feature type="region of interest" description="Disordered" evidence="7">
    <location>
        <begin position="81"/>
        <end position="125"/>
    </location>
</feature>
<sequence length="903" mass="101284">MSNRESTLPPLITSLNVSGSGITYRPTSLNSPAHHPTAIISESLGYYHQSFKPSSFQTSMTSSPNLEHPPIWTENRFHVATSHPNTPATHQSLEWGNGVPREPCHQASSQTSSSNSLTHQNPPMAISPEMSVSVEEGASRKYSADTSRLYFAPGVSPITSHAPGISSSIELIKIDPLTDNSTDPTSFINNVRGLSSKMTAHRRVSAPQDPKPASPPRQASSLRKPLLTPISVEAPQQDWVGRRGDKRRLSYFPGQSFMSSILHIRPLSATASPDSPYSGRTLSPSLERGFYSNNLLCSTVIFIPRLIIRFLQYLVSPWAGWLSLPQSLLQNNAFGDTTGGAVKYRRKGLASSVATIYVIFCMFMFSHDISFKLGFISRGTLAYHDAQAEMIPRTTNILVWSTLFSVFISSDGKPEERAVDLEKDWSTQHALKRRPNYLRSPERLDNSSDSFAPNIATPLSSMPHTARFSKLHSKSGSHFSDQVTPLLFQGTCNFPEDAITACMYTNQFWLHKISDFVGSWDGPVSLVVESFSMDQPGLMTRIETLRKTDSLVRERVDFHIVQAPDGSPTQNLKNVDPRFFSRSELVWLVGDARVLPSPGLYGVLSQQTSLRTRVLDYGNAIVIPNFALTRERQVYPRNFLWKSVNGNLTELAEHYMDTSLSAIALPSHEWPKTREELLRLTGPSNSPNPDARFVAMYDHAWMPFEGPSNWTMWQNSIQKPDSTHGDLPEMQDQMYPIISYDLNYAPNVIISRQGQPWCTERFEFNKAACVYQMYLSGTELWVLPEAWTLTVQQIPRNTSEEDPELKELISARLYSKFHQEACMHYGREFSSLNTWEDERSRHARAISGAQNKRQRIFGTEGNVSKEVVCNGDKLGKGNKIEDHCTNETSRVAQLTCRKPHTGL</sequence>
<accession>A0A0L6UIA7</accession>
<name>A0A0L6UIA7_9BASI</name>
<keyword evidence="9" id="KW-1185">Reference proteome</keyword>
<feature type="compositionally biased region" description="Polar residues" evidence="7">
    <location>
        <begin position="82"/>
        <end position="94"/>
    </location>
</feature>
<dbReference type="AlphaFoldDB" id="A0A0L6UIA7"/>